<dbReference type="EMBL" id="SPHZ02000010">
    <property type="protein sequence ID" value="KAF0897468.1"/>
    <property type="molecule type" value="Genomic_DNA"/>
</dbReference>
<evidence type="ECO:0000256" key="1">
    <source>
        <dbReference type="SAM" id="MobiDB-lite"/>
    </source>
</evidence>
<evidence type="ECO:0000313" key="3">
    <source>
        <dbReference type="Proteomes" id="UP000479710"/>
    </source>
</evidence>
<gene>
    <name evidence="2" type="ORF">E2562_037515</name>
</gene>
<name>A0A6G1CAF7_9ORYZ</name>
<accession>A0A6G1CAF7</accession>
<feature type="region of interest" description="Disordered" evidence="1">
    <location>
        <begin position="1"/>
        <end position="21"/>
    </location>
</feature>
<reference evidence="2 3" key="1">
    <citation type="submission" date="2019-11" db="EMBL/GenBank/DDBJ databases">
        <title>Whole genome sequence of Oryza granulata.</title>
        <authorList>
            <person name="Li W."/>
        </authorList>
    </citation>
    <scope>NUCLEOTIDE SEQUENCE [LARGE SCALE GENOMIC DNA]</scope>
    <source>
        <strain evidence="3">cv. Menghai</strain>
        <tissue evidence="2">Leaf</tissue>
    </source>
</reference>
<proteinExistence type="predicted"/>
<dbReference type="AlphaFoldDB" id="A0A6G1CAF7"/>
<organism evidence="2 3">
    <name type="scientific">Oryza meyeriana var. granulata</name>
    <dbReference type="NCBI Taxonomy" id="110450"/>
    <lineage>
        <taxon>Eukaryota</taxon>
        <taxon>Viridiplantae</taxon>
        <taxon>Streptophyta</taxon>
        <taxon>Embryophyta</taxon>
        <taxon>Tracheophyta</taxon>
        <taxon>Spermatophyta</taxon>
        <taxon>Magnoliopsida</taxon>
        <taxon>Liliopsida</taxon>
        <taxon>Poales</taxon>
        <taxon>Poaceae</taxon>
        <taxon>BOP clade</taxon>
        <taxon>Oryzoideae</taxon>
        <taxon>Oryzeae</taxon>
        <taxon>Oryzinae</taxon>
        <taxon>Oryza</taxon>
        <taxon>Oryza meyeriana</taxon>
    </lineage>
</organism>
<sequence length="76" mass="7608">MWRGFMQPEAPPAVTGGGAGGIEQWRCRVGVGLVRPDGRPASTADDGAGAIAPAAAALTGSAVAATSGWRCRMAVR</sequence>
<protein>
    <submittedName>
        <fullName evidence="2">Uncharacterized protein</fullName>
    </submittedName>
</protein>
<keyword evidence="3" id="KW-1185">Reference proteome</keyword>
<dbReference type="Proteomes" id="UP000479710">
    <property type="component" value="Unassembled WGS sequence"/>
</dbReference>
<comment type="caution">
    <text evidence="2">The sequence shown here is derived from an EMBL/GenBank/DDBJ whole genome shotgun (WGS) entry which is preliminary data.</text>
</comment>
<evidence type="ECO:0000313" key="2">
    <source>
        <dbReference type="EMBL" id="KAF0897468.1"/>
    </source>
</evidence>